<reference evidence="5 6" key="1">
    <citation type="submission" date="2018-12" db="EMBL/GenBank/DDBJ databases">
        <authorList>
            <person name="Chong R.A."/>
        </authorList>
    </citation>
    <scope>NUCLEOTIDE SEQUENCE [LARGE SCALE GENOMIC DNA]</scope>
    <source>
        <strain evidence="5 6">Tca</strain>
    </source>
</reference>
<keyword evidence="6" id="KW-1185">Reference proteome</keyword>
<evidence type="ECO:0000259" key="4">
    <source>
        <dbReference type="Pfam" id="PF14841"/>
    </source>
</evidence>
<dbReference type="SUPFAM" id="SSF48029">
    <property type="entry name" value="FliG"/>
    <property type="match status" value="1"/>
</dbReference>
<dbReference type="GO" id="GO:0003774">
    <property type="term" value="F:cytoskeletal motor activity"/>
    <property type="evidence" value="ECO:0007669"/>
    <property type="project" value="InterPro"/>
</dbReference>
<dbReference type="GO" id="GO:0005886">
    <property type="term" value="C:plasma membrane"/>
    <property type="evidence" value="ECO:0007669"/>
    <property type="project" value="UniProtKB-SubCell"/>
</dbReference>
<dbReference type="InterPro" id="IPR032779">
    <property type="entry name" value="FliG_M"/>
</dbReference>
<evidence type="ECO:0000313" key="5">
    <source>
        <dbReference type="EMBL" id="QCI26616.1"/>
    </source>
</evidence>
<evidence type="ECO:0000256" key="1">
    <source>
        <dbReference type="ARBA" id="ARBA00004515"/>
    </source>
</evidence>
<dbReference type="PRINTS" id="PR00954">
    <property type="entry name" value="FLGMOTORFLIG"/>
</dbReference>
<proteinExistence type="predicted"/>
<dbReference type="InterPro" id="IPR011002">
    <property type="entry name" value="FliG_a-hlx"/>
</dbReference>
<dbReference type="InterPro" id="IPR023087">
    <property type="entry name" value="Flg_Motor_Flig_C"/>
</dbReference>
<name>A0A4D6Y9E3_9GAMM</name>
<comment type="subcellular location">
    <subcellularLocation>
        <location evidence="1">Cell inner membrane</location>
        <topology evidence="1">Peripheral membrane protein</topology>
        <orientation evidence="1">Cytoplasmic side</orientation>
    </subcellularLocation>
</comment>
<reference evidence="5 6" key="2">
    <citation type="submission" date="2019-05" db="EMBL/GenBank/DDBJ databases">
        <title>Genome evolution of the obligate endosymbiont Buchnera aphidicola.</title>
        <authorList>
            <person name="Moran N.A."/>
        </authorList>
    </citation>
    <scope>NUCLEOTIDE SEQUENCE [LARGE SCALE GENOMIC DNA]</scope>
    <source>
        <strain evidence="5 6">Tca</strain>
    </source>
</reference>
<protein>
    <recommendedName>
        <fullName evidence="7">Flagellar motor switch protein FliG</fullName>
    </recommendedName>
</protein>
<evidence type="ECO:0008006" key="7">
    <source>
        <dbReference type="Google" id="ProtNLM"/>
    </source>
</evidence>
<dbReference type="InterPro" id="IPR000090">
    <property type="entry name" value="Flg_Motor_Flig"/>
</dbReference>
<dbReference type="GO" id="GO:0071973">
    <property type="term" value="P:bacterial-type flagellum-dependent cell motility"/>
    <property type="evidence" value="ECO:0007669"/>
    <property type="project" value="InterPro"/>
</dbReference>
<comment type="function">
    <text evidence="2">FliG is one of three proteins (FliG, FliN, FliM) that forms the rotor-mounted switch complex (C ring), located at the base of the basal body. This complex interacts with the CheY and CheZ chemotaxis proteins, in addition to contacting components of the motor that determine the direction of flagellar rotation.</text>
</comment>
<dbReference type="GO" id="GO:0009288">
    <property type="term" value="C:bacterial-type flagellum"/>
    <property type="evidence" value="ECO:0007669"/>
    <property type="project" value="InterPro"/>
</dbReference>
<sequence length="336" mass="40288">MTTMNLNGIQKCIALLLSMDIKKSLKVLKKLNLKEIDHLVLYSLSMHYMEYEKLKKIFVQYKFLFDTFFDFNKEKKDFYLNKLKKKMLTKNLLKSYQEIEYDIRFKKNITSLNEMNINVLFNLIKNEPLKIVSIILVKLHRAIAAEILLLFPTSKQSDIIIHITEYNSLSINLNKEFNEIVECLLEYHQSYLLKQKGLNIVLEILKIIKLKNNKISLINIEKKNEELSKKLMINLITFDDFFVLQKKHINKIIDLLTIEDLYISLYNQKQDYKNYIMQFLTKHQYSVFQDFFYKKNVYTPQLIKEKQNLFVTCMKNMIISNEIKIIELEKNHEGYL</sequence>
<dbReference type="Pfam" id="PF01706">
    <property type="entry name" value="FliG_C"/>
    <property type="match status" value="1"/>
</dbReference>
<dbReference type="AlphaFoldDB" id="A0A4D6Y9E3"/>
<dbReference type="GO" id="GO:0006935">
    <property type="term" value="P:chemotaxis"/>
    <property type="evidence" value="ECO:0007669"/>
    <property type="project" value="InterPro"/>
</dbReference>
<organism evidence="5 6">
    <name type="scientific">Buchnera aphidicola</name>
    <name type="common">Thelaxes californica</name>
    <dbReference type="NCBI Taxonomy" id="1315998"/>
    <lineage>
        <taxon>Bacteria</taxon>
        <taxon>Pseudomonadati</taxon>
        <taxon>Pseudomonadota</taxon>
        <taxon>Gammaproteobacteria</taxon>
        <taxon>Enterobacterales</taxon>
        <taxon>Erwiniaceae</taxon>
        <taxon>Buchnera</taxon>
    </lineage>
</organism>
<dbReference type="Proteomes" id="UP000298782">
    <property type="component" value="Chromosome"/>
</dbReference>
<dbReference type="PANTHER" id="PTHR30534:SF0">
    <property type="entry name" value="FLAGELLAR MOTOR SWITCH PROTEIN FLIG"/>
    <property type="match status" value="1"/>
</dbReference>
<evidence type="ECO:0000256" key="2">
    <source>
        <dbReference type="ARBA" id="ARBA00025598"/>
    </source>
</evidence>
<accession>A0A4D6Y9E3</accession>
<dbReference type="Pfam" id="PF14841">
    <property type="entry name" value="FliG_M"/>
    <property type="match status" value="1"/>
</dbReference>
<dbReference type="Gene3D" id="1.10.220.30">
    <property type="match status" value="2"/>
</dbReference>
<evidence type="ECO:0000259" key="3">
    <source>
        <dbReference type="Pfam" id="PF01706"/>
    </source>
</evidence>
<feature type="domain" description="Flagellar motor switch protein FliG C-terminal" evidence="3">
    <location>
        <begin position="219"/>
        <end position="325"/>
    </location>
</feature>
<gene>
    <name evidence="5" type="ORF">D9V80_00325</name>
</gene>
<evidence type="ECO:0000313" key="6">
    <source>
        <dbReference type="Proteomes" id="UP000298782"/>
    </source>
</evidence>
<dbReference type="PANTHER" id="PTHR30534">
    <property type="entry name" value="FLAGELLAR MOTOR SWITCH PROTEIN FLIG"/>
    <property type="match status" value="1"/>
</dbReference>
<feature type="domain" description="Flagellar motor switch protein FliG middle" evidence="4">
    <location>
        <begin position="119"/>
        <end position="182"/>
    </location>
</feature>
<dbReference type="EMBL" id="CP034852">
    <property type="protein sequence ID" value="QCI26616.1"/>
    <property type="molecule type" value="Genomic_DNA"/>
</dbReference>